<dbReference type="CDD" id="cd07302">
    <property type="entry name" value="CHD"/>
    <property type="match status" value="1"/>
</dbReference>
<dbReference type="GO" id="GO:0004016">
    <property type="term" value="F:adenylate cyclase activity"/>
    <property type="evidence" value="ECO:0007669"/>
    <property type="project" value="UniProtKB-ARBA"/>
</dbReference>
<name>A0A5D3YHY2_9BACT</name>
<accession>A0A5D3YHY2</accession>
<dbReference type="SUPFAM" id="SSF55073">
    <property type="entry name" value="Nucleotide cyclase"/>
    <property type="match status" value="1"/>
</dbReference>
<sequence>MTNNFKHWSSYLILSGLVLFSLFITILLSFSSPVNNLKLNVVDQLYEIRGPVAIEDSSVVIVSISQQADQEIPYKYPWPTNLHAKLVEHLNEAGAKVIGFDVIFDQRDNYSLTNDTLFAGAIKKYGNVILGGSIQHEKQNRGRGSSSISTTFVRPNEVLQSANKNPVGIVRSTKDADAKIRQYILDMAYNDERYLSLGLELLAFFNDMDKQNIDKSAEKLTFGPYSIPLYSSNLMTINYFGGPGTFPRFSYETVIDDSTIVLASEDSSFQINSFSDPRFGLKQSGVFEDKIVLIGATMPELNDLHSTPFADQNIMPGVEMHANAIQTILSGKYIYYVPPGINLLVLLGLIILAVLGVRNTSGFWGFALYLIAGACVTAAVLGGFLWFRYVLDFVSMMTALTVGYISMQSYEYVIEQREKRRIRGLFSSYVSPAVVEEMVAHQEEPKLGGDEIYITAFFSDIESFATISEQLPAEQLVKLLNEYLSAMTNILTEHDGTLDKYIGDAIVAFFGAPVPQEDHAYKACVVSQLMQQKLTELQSKWENDDEQWPELVQHMRARIGINTGTIVTGNMGSESRFNYTMMGDDVNLASRCETGSKQYGIYTMVTAATKEEAQQYGDRCVFRLIDRIVVKGRTQPVDVYEIMGLRDHLSEQQFECKEHFEKGIEAYRNRQWDAAHQFFERSLELEQAVTNDQNSNRTNPSAIYLDRCKRMKENPPDKHWDGVYVMKKK</sequence>
<keyword evidence="1" id="KW-0472">Membrane</keyword>
<dbReference type="Proteomes" id="UP000324595">
    <property type="component" value="Unassembled WGS sequence"/>
</dbReference>
<evidence type="ECO:0000256" key="1">
    <source>
        <dbReference type="SAM" id="Phobius"/>
    </source>
</evidence>
<dbReference type="PANTHER" id="PTHR43081">
    <property type="entry name" value="ADENYLATE CYCLASE, TERMINAL-DIFFERENTIATION SPECIFIC-RELATED"/>
    <property type="match status" value="1"/>
</dbReference>
<dbReference type="SMART" id="SM01080">
    <property type="entry name" value="CHASE2"/>
    <property type="match status" value="1"/>
</dbReference>
<comment type="caution">
    <text evidence="3">The sequence shown here is derived from an EMBL/GenBank/DDBJ whole genome shotgun (WGS) entry which is preliminary data.</text>
</comment>
<feature type="transmembrane region" description="Helical" evidence="1">
    <location>
        <begin position="333"/>
        <end position="355"/>
    </location>
</feature>
<dbReference type="AlphaFoldDB" id="A0A5D3YHY2"/>
<dbReference type="InterPro" id="IPR029787">
    <property type="entry name" value="Nucleotide_cyclase"/>
</dbReference>
<keyword evidence="1" id="KW-0812">Transmembrane</keyword>
<organism evidence="3 4">
    <name type="scientific">Fodinibius salinus</name>
    <dbReference type="NCBI Taxonomy" id="860790"/>
    <lineage>
        <taxon>Bacteria</taxon>
        <taxon>Pseudomonadati</taxon>
        <taxon>Balneolota</taxon>
        <taxon>Balneolia</taxon>
        <taxon>Balneolales</taxon>
        <taxon>Balneolaceae</taxon>
        <taxon>Fodinibius</taxon>
    </lineage>
</organism>
<protein>
    <submittedName>
        <fullName evidence="3">Sensor domain CHASE2-containing protein</fullName>
    </submittedName>
</protein>
<dbReference type="EMBL" id="VNHY01000002">
    <property type="protein sequence ID" value="TYP93383.1"/>
    <property type="molecule type" value="Genomic_DNA"/>
</dbReference>
<feature type="transmembrane region" description="Helical" evidence="1">
    <location>
        <begin position="367"/>
        <end position="387"/>
    </location>
</feature>
<gene>
    <name evidence="3" type="ORF">LX73_1086</name>
</gene>
<dbReference type="Pfam" id="PF00211">
    <property type="entry name" value="Guanylate_cyc"/>
    <property type="match status" value="1"/>
</dbReference>
<dbReference type="PROSITE" id="PS50125">
    <property type="entry name" value="GUANYLATE_CYCLASE_2"/>
    <property type="match status" value="1"/>
</dbReference>
<evidence type="ECO:0000259" key="2">
    <source>
        <dbReference type="PROSITE" id="PS50125"/>
    </source>
</evidence>
<dbReference type="PANTHER" id="PTHR43081:SF1">
    <property type="entry name" value="ADENYLATE CYCLASE, TERMINAL-DIFFERENTIATION SPECIFIC"/>
    <property type="match status" value="1"/>
</dbReference>
<evidence type="ECO:0000313" key="3">
    <source>
        <dbReference type="EMBL" id="TYP93383.1"/>
    </source>
</evidence>
<dbReference type="InterPro" id="IPR050697">
    <property type="entry name" value="Adenylyl/Guanylyl_Cyclase_3/4"/>
</dbReference>
<proteinExistence type="predicted"/>
<dbReference type="GO" id="GO:0035556">
    <property type="term" value="P:intracellular signal transduction"/>
    <property type="evidence" value="ECO:0007669"/>
    <property type="project" value="InterPro"/>
</dbReference>
<keyword evidence="1" id="KW-1133">Transmembrane helix</keyword>
<feature type="domain" description="Guanylate cyclase" evidence="2">
    <location>
        <begin position="455"/>
        <end position="593"/>
    </location>
</feature>
<dbReference type="GO" id="GO:0006171">
    <property type="term" value="P:cAMP biosynthetic process"/>
    <property type="evidence" value="ECO:0007669"/>
    <property type="project" value="TreeGrafter"/>
</dbReference>
<dbReference type="Gene3D" id="3.30.70.1230">
    <property type="entry name" value="Nucleotide cyclase"/>
    <property type="match status" value="1"/>
</dbReference>
<feature type="transmembrane region" description="Helical" evidence="1">
    <location>
        <begin position="12"/>
        <end position="30"/>
    </location>
</feature>
<dbReference type="InterPro" id="IPR001054">
    <property type="entry name" value="A/G_cyclase"/>
</dbReference>
<keyword evidence="4" id="KW-1185">Reference proteome</keyword>
<dbReference type="RefSeq" id="WP_148898456.1">
    <property type="nucleotide sequence ID" value="NZ_VNHY01000002.1"/>
</dbReference>
<dbReference type="OrthoDB" id="1522078at2"/>
<evidence type="ECO:0000313" key="4">
    <source>
        <dbReference type="Proteomes" id="UP000324595"/>
    </source>
</evidence>
<dbReference type="InterPro" id="IPR007890">
    <property type="entry name" value="CHASE2"/>
</dbReference>
<reference evidence="3 4" key="1">
    <citation type="submission" date="2019-07" db="EMBL/GenBank/DDBJ databases">
        <title>Genomic Encyclopedia of Archaeal and Bacterial Type Strains, Phase II (KMG-II): from individual species to whole genera.</title>
        <authorList>
            <person name="Goeker M."/>
        </authorList>
    </citation>
    <scope>NUCLEOTIDE SEQUENCE [LARGE SCALE GENOMIC DNA]</scope>
    <source>
        <strain evidence="3 4">DSM 21935</strain>
    </source>
</reference>
<dbReference type="SMART" id="SM00044">
    <property type="entry name" value="CYCc"/>
    <property type="match status" value="1"/>
</dbReference>
<dbReference type="Pfam" id="PF05226">
    <property type="entry name" value="CHASE2"/>
    <property type="match status" value="1"/>
</dbReference>